<accession>A0A6P7N2A2</accession>
<keyword evidence="2" id="KW-1185">Reference proteome</keyword>
<feature type="compositionally biased region" description="Polar residues" evidence="1">
    <location>
        <begin position="153"/>
        <end position="178"/>
    </location>
</feature>
<dbReference type="OrthoDB" id="8722817at2759"/>
<evidence type="ECO:0000256" key="1">
    <source>
        <dbReference type="SAM" id="MobiDB-lite"/>
    </source>
</evidence>
<dbReference type="RefSeq" id="XP_029013402.1">
    <property type="nucleotide sequence ID" value="XM_029157569.3"/>
</dbReference>
<organism evidence="2 3">
    <name type="scientific">Betta splendens</name>
    <name type="common">Siamese fighting fish</name>
    <dbReference type="NCBI Taxonomy" id="158456"/>
    <lineage>
        <taxon>Eukaryota</taxon>
        <taxon>Metazoa</taxon>
        <taxon>Chordata</taxon>
        <taxon>Craniata</taxon>
        <taxon>Vertebrata</taxon>
        <taxon>Euteleostomi</taxon>
        <taxon>Actinopterygii</taxon>
        <taxon>Neopterygii</taxon>
        <taxon>Teleostei</taxon>
        <taxon>Neoteleostei</taxon>
        <taxon>Acanthomorphata</taxon>
        <taxon>Anabantaria</taxon>
        <taxon>Anabantiformes</taxon>
        <taxon>Anabantoidei</taxon>
        <taxon>Osphronemidae</taxon>
        <taxon>Betta</taxon>
    </lineage>
</organism>
<feature type="compositionally biased region" description="Polar residues" evidence="1">
    <location>
        <begin position="128"/>
        <end position="141"/>
    </location>
</feature>
<evidence type="ECO:0000313" key="3">
    <source>
        <dbReference type="RefSeq" id="XP_029013402.1"/>
    </source>
</evidence>
<feature type="region of interest" description="Disordered" evidence="1">
    <location>
        <begin position="437"/>
        <end position="502"/>
    </location>
</feature>
<feature type="compositionally biased region" description="Polar residues" evidence="1">
    <location>
        <begin position="1"/>
        <end position="19"/>
    </location>
</feature>
<feature type="compositionally biased region" description="Polar residues" evidence="1">
    <location>
        <begin position="46"/>
        <end position="55"/>
    </location>
</feature>
<sequence>MDSSSVLRNQSNNKFQSDLSRMKNEHNKMTTEPKAFRLQPAPDLPNQDSENQDPGNSKMVIKAPQRPGVSRLPVLAKSLHLQTPSNFSQSHCRWEDKPLAGKTKKKRPCTRPAPFNLSEPRSSKVTHENQQPSNVSHLRTSTRAVELEKNVCNASPRKQSLNTNLSKHPPVVSSTAASTKGAVKSNGNNTDNMIHPKPLTTLSSSLLSAHLSVSVENSTNIQPVRVKCSTKSSHGSQNSQLTTPYSKGSTDKRENFQLDHAALLSILCNEGVSATGTASATPQSKPFNCLPQRVSVMKSQQKARHVPASVKSVQFTPDAAALRSILLNEGVKAAGPVDASSRTSVCPSGRGTSVYTAQRVPVKKKRAELMTGSVAGAVKGTPLPQCTPQRVPNTRHQPMSAMKYHLSTQPSSCVRLGLKSCRPELQLKQEEVVQRLFDDQEDEQTPNVTEKDPKTQAEQLPAHHSATTGHCEDNVETSRANTSKDEADEEEQERPAVGGQPFLQAQGRESVIFFSTGKKLVRVPRMESQERSSHQDQCGPDSSEQRTSKLPEEILSVGVPTCPLKPAVHSLHRDLILQNSPVALLRKRLPPLEELRMDEEVATYTSSSAPAAPGFVPPRPRCGNPLAAVLHFEESTKFVPVSFDLFSSP</sequence>
<dbReference type="GeneID" id="114859432"/>
<dbReference type="CTD" id="10024"/>
<dbReference type="InParanoid" id="A0A6P7N2A2"/>
<dbReference type="AlphaFoldDB" id="A0A6P7N2A2"/>
<feature type="region of interest" description="Disordered" evidence="1">
    <location>
        <begin position="523"/>
        <end position="548"/>
    </location>
</feature>
<evidence type="ECO:0000313" key="2">
    <source>
        <dbReference type="Proteomes" id="UP000515150"/>
    </source>
</evidence>
<feature type="compositionally biased region" description="Basic and acidic residues" evidence="1">
    <location>
        <begin position="524"/>
        <end position="534"/>
    </location>
</feature>
<dbReference type="Proteomes" id="UP000515150">
    <property type="component" value="Chromosome 7"/>
</dbReference>
<protein>
    <submittedName>
        <fullName evidence="3">Uncharacterized protein troap isoform X1</fullName>
    </submittedName>
</protein>
<feature type="region of interest" description="Disordered" evidence="1">
    <location>
        <begin position="83"/>
        <end position="141"/>
    </location>
</feature>
<feature type="compositionally biased region" description="Basic and acidic residues" evidence="1">
    <location>
        <begin position="20"/>
        <end position="35"/>
    </location>
</feature>
<feature type="region of interest" description="Disordered" evidence="1">
    <location>
        <begin position="1"/>
        <end position="67"/>
    </location>
</feature>
<name>A0A6P7N2A2_BETSP</name>
<proteinExistence type="predicted"/>
<dbReference type="FunCoup" id="A0A6P7N2A2">
    <property type="interactions" value="61"/>
</dbReference>
<gene>
    <name evidence="3" type="primary">troap</name>
</gene>
<reference evidence="3" key="1">
    <citation type="submission" date="2025-08" db="UniProtKB">
        <authorList>
            <consortium name="RefSeq"/>
        </authorList>
    </citation>
    <scope>IDENTIFICATION</scope>
</reference>
<dbReference type="KEGG" id="bspl:114859432"/>
<feature type="region of interest" description="Disordered" evidence="1">
    <location>
        <begin position="153"/>
        <end position="194"/>
    </location>
</feature>
<feature type="compositionally biased region" description="Polar residues" evidence="1">
    <location>
        <begin position="229"/>
        <end position="248"/>
    </location>
</feature>
<feature type="region of interest" description="Disordered" evidence="1">
    <location>
        <begin position="229"/>
        <end position="250"/>
    </location>
</feature>